<name>A0A9P6CY09_9AGAR</name>
<evidence type="ECO:0000256" key="2">
    <source>
        <dbReference type="SAM" id="SignalP"/>
    </source>
</evidence>
<gene>
    <name evidence="3" type="ORF">BDN70DRAFT_873632</name>
</gene>
<evidence type="ECO:0000313" key="4">
    <source>
        <dbReference type="Proteomes" id="UP000807469"/>
    </source>
</evidence>
<feature type="chain" id="PRO_5040261600" description="Secreted protein" evidence="2">
    <location>
        <begin position="19"/>
        <end position="111"/>
    </location>
</feature>
<feature type="compositionally biased region" description="Polar residues" evidence="1">
    <location>
        <begin position="52"/>
        <end position="66"/>
    </location>
</feature>
<proteinExistence type="predicted"/>
<comment type="caution">
    <text evidence="3">The sequence shown here is derived from an EMBL/GenBank/DDBJ whole genome shotgun (WGS) entry which is preliminary data.</text>
</comment>
<accession>A0A9P6CY09</accession>
<sequence length="111" mass="12373">MSYAIITLFTACLQHTIAISELMGQVAIVFLLLDGSQHSLYGREAGSGSDPRLTQNSKNQRNIQRGPNISEGEIWKTFGRLHTGIYTSRIFRWGFVMLSSQSSVLRAGRIL</sequence>
<feature type="signal peptide" evidence="2">
    <location>
        <begin position="1"/>
        <end position="18"/>
    </location>
</feature>
<evidence type="ECO:0000313" key="3">
    <source>
        <dbReference type="EMBL" id="KAF9483562.1"/>
    </source>
</evidence>
<organism evidence="3 4">
    <name type="scientific">Pholiota conissans</name>
    <dbReference type="NCBI Taxonomy" id="109636"/>
    <lineage>
        <taxon>Eukaryota</taxon>
        <taxon>Fungi</taxon>
        <taxon>Dikarya</taxon>
        <taxon>Basidiomycota</taxon>
        <taxon>Agaricomycotina</taxon>
        <taxon>Agaricomycetes</taxon>
        <taxon>Agaricomycetidae</taxon>
        <taxon>Agaricales</taxon>
        <taxon>Agaricineae</taxon>
        <taxon>Strophariaceae</taxon>
        <taxon>Pholiota</taxon>
    </lineage>
</organism>
<feature type="region of interest" description="Disordered" evidence="1">
    <location>
        <begin position="44"/>
        <end position="66"/>
    </location>
</feature>
<keyword evidence="4" id="KW-1185">Reference proteome</keyword>
<reference evidence="3" key="1">
    <citation type="submission" date="2020-11" db="EMBL/GenBank/DDBJ databases">
        <authorList>
            <consortium name="DOE Joint Genome Institute"/>
            <person name="Ahrendt S."/>
            <person name="Riley R."/>
            <person name="Andreopoulos W."/>
            <person name="Labutti K."/>
            <person name="Pangilinan J."/>
            <person name="Ruiz-Duenas F.J."/>
            <person name="Barrasa J.M."/>
            <person name="Sanchez-Garcia M."/>
            <person name="Camarero S."/>
            <person name="Miyauchi S."/>
            <person name="Serrano A."/>
            <person name="Linde D."/>
            <person name="Babiker R."/>
            <person name="Drula E."/>
            <person name="Ayuso-Fernandez I."/>
            <person name="Pacheco R."/>
            <person name="Padilla G."/>
            <person name="Ferreira P."/>
            <person name="Barriuso J."/>
            <person name="Kellner H."/>
            <person name="Castanera R."/>
            <person name="Alfaro M."/>
            <person name="Ramirez L."/>
            <person name="Pisabarro A.G."/>
            <person name="Kuo A."/>
            <person name="Tritt A."/>
            <person name="Lipzen A."/>
            <person name="He G."/>
            <person name="Yan M."/>
            <person name="Ng V."/>
            <person name="Cullen D."/>
            <person name="Martin F."/>
            <person name="Rosso M.-N."/>
            <person name="Henrissat B."/>
            <person name="Hibbett D."/>
            <person name="Martinez A.T."/>
            <person name="Grigoriev I.V."/>
        </authorList>
    </citation>
    <scope>NUCLEOTIDE SEQUENCE</scope>
    <source>
        <strain evidence="3">CIRM-BRFM 674</strain>
    </source>
</reference>
<dbReference type="AlphaFoldDB" id="A0A9P6CY09"/>
<dbReference type="EMBL" id="MU155152">
    <property type="protein sequence ID" value="KAF9483562.1"/>
    <property type="molecule type" value="Genomic_DNA"/>
</dbReference>
<keyword evidence="2" id="KW-0732">Signal</keyword>
<protein>
    <recommendedName>
        <fullName evidence="5">Secreted protein</fullName>
    </recommendedName>
</protein>
<evidence type="ECO:0008006" key="5">
    <source>
        <dbReference type="Google" id="ProtNLM"/>
    </source>
</evidence>
<dbReference type="Proteomes" id="UP000807469">
    <property type="component" value="Unassembled WGS sequence"/>
</dbReference>
<evidence type="ECO:0000256" key="1">
    <source>
        <dbReference type="SAM" id="MobiDB-lite"/>
    </source>
</evidence>